<protein>
    <submittedName>
        <fullName evidence="6">FAD-dependent oxidoreductase</fullName>
    </submittedName>
</protein>
<dbReference type="PANTHER" id="PTHR43498">
    <property type="entry name" value="FERREDOXIN:COB-COM HETERODISULFIDE REDUCTASE SUBUNIT A"/>
    <property type="match status" value="1"/>
</dbReference>
<comment type="caution">
    <text evidence="6">The sequence shown here is derived from an EMBL/GenBank/DDBJ whole genome shotgun (WGS) entry which is preliminary data.</text>
</comment>
<evidence type="ECO:0000256" key="4">
    <source>
        <dbReference type="ARBA" id="ARBA00023004"/>
    </source>
</evidence>
<organism evidence="6 7">
    <name type="scientific">Paenibacillus sabuli</name>
    <dbReference type="NCBI Taxonomy" id="2772509"/>
    <lineage>
        <taxon>Bacteria</taxon>
        <taxon>Bacillati</taxon>
        <taxon>Bacillota</taxon>
        <taxon>Bacilli</taxon>
        <taxon>Bacillales</taxon>
        <taxon>Paenibacillaceae</taxon>
        <taxon>Paenibacillus</taxon>
    </lineage>
</organism>
<dbReference type="EMBL" id="JACXIZ010000030">
    <property type="protein sequence ID" value="MBD2847014.1"/>
    <property type="molecule type" value="Genomic_DNA"/>
</dbReference>
<keyword evidence="2" id="KW-0479">Metal-binding</keyword>
<evidence type="ECO:0000313" key="6">
    <source>
        <dbReference type="EMBL" id="MBD2847014.1"/>
    </source>
</evidence>
<dbReference type="InterPro" id="IPR039650">
    <property type="entry name" value="HdrA-like"/>
</dbReference>
<dbReference type="GO" id="GO:0046872">
    <property type="term" value="F:metal ion binding"/>
    <property type="evidence" value="ECO:0007669"/>
    <property type="project" value="UniProtKB-KW"/>
</dbReference>
<dbReference type="InterPro" id="IPR036188">
    <property type="entry name" value="FAD/NAD-bd_sf"/>
</dbReference>
<dbReference type="Proteomes" id="UP000621560">
    <property type="component" value="Unassembled WGS sequence"/>
</dbReference>
<dbReference type="Pfam" id="PF12831">
    <property type="entry name" value="FAD_oxidored"/>
    <property type="match status" value="1"/>
</dbReference>
<dbReference type="RefSeq" id="WP_190919958.1">
    <property type="nucleotide sequence ID" value="NZ_JACXIZ010000030.1"/>
</dbReference>
<evidence type="ECO:0000256" key="5">
    <source>
        <dbReference type="ARBA" id="ARBA00023014"/>
    </source>
</evidence>
<name>A0A927BX21_9BACL</name>
<keyword evidence="5" id="KW-0411">Iron-sulfur</keyword>
<dbReference type="PANTHER" id="PTHR43498:SF1">
    <property type="entry name" value="COB--COM HETERODISULFIDE REDUCTASE IRON-SULFUR SUBUNIT A"/>
    <property type="match status" value="1"/>
</dbReference>
<dbReference type="AlphaFoldDB" id="A0A927BX21"/>
<evidence type="ECO:0000256" key="2">
    <source>
        <dbReference type="ARBA" id="ARBA00022723"/>
    </source>
</evidence>
<gene>
    <name evidence="6" type="ORF">IDH44_17590</name>
</gene>
<dbReference type="Gene3D" id="3.50.50.60">
    <property type="entry name" value="FAD/NAD(P)-binding domain"/>
    <property type="match status" value="1"/>
</dbReference>
<proteinExistence type="predicted"/>
<dbReference type="GO" id="GO:0051539">
    <property type="term" value="F:4 iron, 4 sulfur cluster binding"/>
    <property type="evidence" value="ECO:0007669"/>
    <property type="project" value="UniProtKB-KW"/>
</dbReference>
<keyword evidence="1" id="KW-0004">4Fe-4S</keyword>
<dbReference type="GO" id="GO:0016491">
    <property type="term" value="F:oxidoreductase activity"/>
    <property type="evidence" value="ECO:0007669"/>
    <property type="project" value="UniProtKB-KW"/>
</dbReference>
<evidence type="ECO:0000256" key="1">
    <source>
        <dbReference type="ARBA" id="ARBA00022485"/>
    </source>
</evidence>
<sequence>MEREEHYDVVIVGGGMSGVCAALAAARSGARTALLQDRSVLGGNASSEVRMHICGASSQGKHANARETGIVEEILLENKMRNPSHSFYVFDRILWEKVRYQEGLDLFLNTAMLTVEMEGKTITAVQARQSVSEQPFRFAAKLFIDCSGDGLLAKLAGATVMRGREAADIFQEPGAVKRSDPVTMGNTILFHAIDAGKSVPFERPAWAHNYRESEWIRNMKFVEIDSGYWWLEVGGTELDIIKDHDRIYEELLKIVYGVWDFIKNELSPRADTLVLDWVGSIAAKRESRRIVGDYVLKEQDLLESRTFADAVAYGGWHIDVHQPERFYTERVQGLPEQEEKSIFLDDLYAIPYRSLYARDVDNLLIGGRIISASHRAFGSTRVMGTCAVVGQAIGTAAAMAVQGGCLPRELGGRIGELQQQLLKDDCYIPGVANRDEADLARQAHIASSSAVADGACAHVVSGITRTVKADSHLWMSESLEAGAQWIALSWAQPVRLSELRLTFDSKLSAEIMPSLSRWIQSKQDPHVPDTLAADYEVALYRGGDLVGEQRVSDNYQRLRVHGLNAVLCDRVKITVTRTRGCPEARIFEIRAYGEQPQ</sequence>
<evidence type="ECO:0000313" key="7">
    <source>
        <dbReference type="Proteomes" id="UP000621560"/>
    </source>
</evidence>
<dbReference type="SUPFAM" id="SSF51905">
    <property type="entry name" value="FAD/NAD(P)-binding domain"/>
    <property type="match status" value="1"/>
</dbReference>
<evidence type="ECO:0000256" key="3">
    <source>
        <dbReference type="ARBA" id="ARBA00023002"/>
    </source>
</evidence>
<accession>A0A927BX21</accession>
<keyword evidence="7" id="KW-1185">Reference proteome</keyword>
<reference evidence="6" key="1">
    <citation type="submission" date="2020-09" db="EMBL/GenBank/DDBJ databases">
        <title>A novel bacterium of genus Paenibacillus, isolated from South China Sea.</title>
        <authorList>
            <person name="Huang H."/>
            <person name="Mo K."/>
            <person name="Hu Y."/>
        </authorList>
    </citation>
    <scope>NUCLEOTIDE SEQUENCE</scope>
    <source>
        <strain evidence="6">IB182496</strain>
    </source>
</reference>
<keyword evidence="4" id="KW-0408">Iron</keyword>
<keyword evidence="3" id="KW-0560">Oxidoreductase</keyword>